<dbReference type="PANTHER" id="PTHR30023:SF0">
    <property type="entry name" value="PENICILLIN-SENSITIVE CARBOXYPEPTIDASE A"/>
    <property type="match status" value="1"/>
</dbReference>
<dbReference type="SUPFAM" id="SSF56601">
    <property type="entry name" value="beta-lactamase/transpeptidase-like"/>
    <property type="match status" value="1"/>
</dbReference>
<dbReference type="NCBIfam" id="TIGR00666">
    <property type="entry name" value="PBP4"/>
    <property type="match status" value="1"/>
</dbReference>
<dbReference type="EMBL" id="CP154795">
    <property type="protein sequence ID" value="XAN06636.1"/>
    <property type="molecule type" value="Genomic_DNA"/>
</dbReference>
<protein>
    <submittedName>
        <fullName evidence="4">D-alanyl-D-alanine carboxypeptidase/D-alanyl-D-alanine-endopeptidase</fullName>
        <ecNumber evidence="4">3.4.16.4</ecNumber>
    </submittedName>
</protein>
<feature type="region of interest" description="Disordered" evidence="3">
    <location>
        <begin position="51"/>
        <end position="70"/>
    </location>
</feature>
<dbReference type="RefSeq" id="WP_425308067.1">
    <property type="nucleotide sequence ID" value="NZ_CP154795.1"/>
</dbReference>
<evidence type="ECO:0000256" key="3">
    <source>
        <dbReference type="SAM" id="MobiDB-lite"/>
    </source>
</evidence>
<keyword evidence="4" id="KW-0645">Protease</keyword>
<comment type="similarity">
    <text evidence="1">Belongs to the peptidase S13 family.</text>
</comment>
<dbReference type="Gene3D" id="3.40.710.10">
    <property type="entry name" value="DD-peptidase/beta-lactamase superfamily"/>
    <property type="match status" value="2"/>
</dbReference>
<evidence type="ECO:0000313" key="4">
    <source>
        <dbReference type="EMBL" id="XAN06636.1"/>
    </source>
</evidence>
<accession>A0ABZ3FPS4</accession>
<proteinExistence type="inferred from homology"/>
<dbReference type="InterPro" id="IPR012338">
    <property type="entry name" value="Beta-lactam/transpept-like"/>
</dbReference>
<evidence type="ECO:0000256" key="2">
    <source>
        <dbReference type="ARBA" id="ARBA00022801"/>
    </source>
</evidence>
<keyword evidence="4" id="KW-0121">Carboxypeptidase</keyword>
<organism evidence="4 5">
    <name type="scientific">Ammonicoccus fulvus</name>
    <dbReference type="NCBI Taxonomy" id="3138240"/>
    <lineage>
        <taxon>Bacteria</taxon>
        <taxon>Bacillati</taxon>
        <taxon>Actinomycetota</taxon>
        <taxon>Actinomycetes</taxon>
        <taxon>Propionibacteriales</taxon>
        <taxon>Propionibacteriaceae</taxon>
        <taxon>Ammonicoccus</taxon>
    </lineage>
</organism>
<name>A0ABZ3FPS4_9ACTN</name>
<reference evidence="4 5" key="1">
    <citation type="submission" date="2024-04" db="EMBL/GenBank/DDBJ databases">
        <title>Isolation of an actinomycete strain from pig manure.</title>
        <authorList>
            <person name="Gong T."/>
            <person name="Yu Z."/>
            <person name="An M."/>
            <person name="Wei C."/>
            <person name="Yang W."/>
            <person name="Liu L."/>
        </authorList>
    </citation>
    <scope>NUCLEOTIDE SEQUENCE [LARGE SCALE GENOMIC DNA]</scope>
    <source>
        <strain evidence="4 5">ZF39</strain>
    </source>
</reference>
<keyword evidence="2 4" id="KW-0378">Hydrolase</keyword>
<dbReference type="EC" id="3.4.16.4" evidence="4"/>
<dbReference type="InterPro" id="IPR000667">
    <property type="entry name" value="Peptidase_S13"/>
</dbReference>
<gene>
    <name evidence="4" type="primary">dacB</name>
    <name evidence="4" type="ORF">AADG42_04705</name>
</gene>
<dbReference type="Pfam" id="PF02113">
    <property type="entry name" value="Peptidase_S13"/>
    <property type="match status" value="2"/>
</dbReference>
<sequence>MAVVVVLVLLLAAGVLGSVARAGLYATGLYRDGGTPAVDPTVFHEASGRSTALPAQPSAPVLADASPEPGSRADAVASRIRDVGPVAGSTWGMVVDAATGETLFADRPDGDAIPASTLKVLTSLAALDIYGPDHRFDTKVLRDPADPAKLYLVGGGDPYLSKGPAGGPPARSSILDLAAATATALKDAGTPGDVEVVIDTSLFAGPGWNPDWIPVYRDYAAETSALWVDGARPRGAAIGPRDANPSQVAADAFTAELKRLGVGVSGTARGEAPADSAEVAKVSSMPVENIVELVLIYSDNDAAEVLFRHVGRAGDRSGSITDSQAAIRETLQRLGAWTEGMKIVDGSGLSRANLVSARSLTRAVELAIKEDGEKYRALATGMSVAGTEGTLAGRFVEDGTAAGRGLVRAKTGTLTNVHSLAGYVRSSDGSILVYAFLVNGEQEEYRTRVWLDRITATLSTCGCRG</sequence>
<dbReference type="Proteomes" id="UP001442841">
    <property type="component" value="Chromosome"/>
</dbReference>
<evidence type="ECO:0000313" key="5">
    <source>
        <dbReference type="Proteomes" id="UP001442841"/>
    </source>
</evidence>
<keyword evidence="5" id="KW-1185">Reference proteome</keyword>
<evidence type="ECO:0000256" key="1">
    <source>
        <dbReference type="ARBA" id="ARBA00006096"/>
    </source>
</evidence>
<dbReference type="GO" id="GO:0009002">
    <property type="term" value="F:serine-type D-Ala-D-Ala carboxypeptidase activity"/>
    <property type="evidence" value="ECO:0007669"/>
    <property type="project" value="UniProtKB-EC"/>
</dbReference>
<dbReference type="PRINTS" id="PR00922">
    <property type="entry name" value="DADACBPTASE3"/>
</dbReference>
<dbReference type="PANTHER" id="PTHR30023">
    <property type="entry name" value="D-ALANYL-D-ALANINE CARBOXYPEPTIDASE"/>
    <property type="match status" value="1"/>
</dbReference>